<dbReference type="EMBL" id="VEPZ02001217">
    <property type="protein sequence ID" value="KAE8686412.1"/>
    <property type="molecule type" value="Genomic_DNA"/>
</dbReference>
<organism evidence="2 3">
    <name type="scientific">Hibiscus syriacus</name>
    <name type="common">Rose of Sharon</name>
    <dbReference type="NCBI Taxonomy" id="106335"/>
    <lineage>
        <taxon>Eukaryota</taxon>
        <taxon>Viridiplantae</taxon>
        <taxon>Streptophyta</taxon>
        <taxon>Embryophyta</taxon>
        <taxon>Tracheophyta</taxon>
        <taxon>Spermatophyta</taxon>
        <taxon>Magnoliopsida</taxon>
        <taxon>eudicotyledons</taxon>
        <taxon>Gunneridae</taxon>
        <taxon>Pentapetalae</taxon>
        <taxon>rosids</taxon>
        <taxon>malvids</taxon>
        <taxon>Malvales</taxon>
        <taxon>Malvaceae</taxon>
        <taxon>Malvoideae</taxon>
        <taxon>Hibiscus</taxon>
    </lineage>
</organism>
<evidence type="ECO:0000313" key="3">
    <source>
        <dbReference type="Proteomes" id="UP000436088"/>
    </source>
</evidence>
<comment type="caution">
    <text evidence="2">The sequence shown here is derived from an EMBL/GenBank/DDBJ whole genome shotgun (WGS) entry which is preliminary data.</text>
</comment>
<sequence>MSARGHRTGCSRDHGRVTQSSISFKDSTLARDPPAPRVYPSTSRDDPVTPMRDPHFNLDKYVEMDHVAAGVVPFEGITGGPLTDAEYCDEVMEFNFQEYPEGLVDLGSFQGTFTELLHRKEILTGATLEVSDLEHGDMSVMDYEIEFIRLSRYAPGLVDTEVDRCLRFENGLRFIECDEMCYKNPVLKDQKWIAYIDRSPGAANYSQKCFSVCVAGCGYKFEICKEIVARVRPLPPRPLLVVKPPSATTPDERAEDVPSTSA</sequence>
<feature type="region of interest" description="Disordered" evidence="1">
    <location>
        <begin position="242"/>
        <end position="262"/>
    </location>
</feature>
<evidence type="ECO:0000313" key="2">
    <source>
        <dbReference type="EMBL" id="KAE8686412.1"/>
    </source>
</evidence>
<evidence type="ECO:0000256" key="1">
    <source>
        <dbReference type="SAM" id="MobiDB-lite"/>
    </source>
</evidence>
<proteinExistence type="predicted"/>
<feature type="compositionally biased region" description="Polar residues" evidence="1">
    <location>
        <begin position="17"/>
        <end position="26"/>
    </location>
</feature>
<dbReference type="PANTHER" id="PTHR36053">
    <property type="entry name" value="OSJNBB0017I01.18 PROTEIN"/>
    <property type="match status" value="1"/>
</dbReference>
<reference evidence="2" key="1">
    <citation type="submission" date="2019-09" db="EMBL/GenBank/DDBJ databases">
        <title>Draft genome information of white flower Hibiscus syriacus.</title>
        <authorList>
            <person name="Kim Y.-M."/>
        </authorList>
    </citation>
    <scope>NUCLEOTIDE SEQUENCE [LARGE SCALE GENOMIC DNA]</scope>
    <source>
        <strain evidence="2">YM2019G1</strain>
    </source>
</reference>
<dbReference type="PANTHER" id="PTHR36053:SF1">
    <property type="entry name" value="OS04G0680300 PROTEIN"/>
    <property type="match status" value="1"/>
</dbReference>
<dbReference type="Proteomes" id="UP000436088">
    <property type="component" value="Unassembled WGS sequence"/>
</dbReference>
<feature type="region of interest" description="Disordered" evidence="1">
    <location>
        <begin position="1"/>
        <end position="51"/>
    </location>
</feature>
<name>A0A6A2Z5P5_HIBSY</name>
<accession>A0A6A2Z5P5</accession>
<dbReference type="AlphaFoldDB" id="A0A6A2Z5P5"/>
<protein>
    <submittedName>
        <fullName evidence="2">Brain protein 44-like</fullName>
    </submittedName>
</protein>
<keyword evidence="3" id="KW-1185">Reference proteome</keyword>
<gene>
    <name evidence="2" type="ORF">F3Y22_tig00111064pilonHSYRG00004</name>
</gene>